<keyword evidence="2" id="KW-1185">Reference proteome</keyword>
<proteinExistence type="predicted"/>
<dbReference type="EMBL" id="CAJNDS010001236">
    <property type="protein sequence ID" value="CAE7253094.1"/>
    <property type="molecule type" value="Genomic_DNA"/>
</dbReference>
<name>A0A812M094_9DINO</name>
<comment type="caution">
    <text evidence="1">The sequence shown here is derived from an EMBL/GenBank/DDBJ whole genome shotgun (WGS) entry which is preliminary data.</text>
</comment>
<sequence>MPDPWDSKTVIGLFCDPYVANTNLEGGHSEETLSDVSGWLKDLKSSNPKASKVLQEASHLFAEGARLGNEGRGAFGSATGAAAWCQSLRKALEGLKQGDMLLAPGGWIHNKGGHAILYLFQRVRGNEFSFAVCNTGEGVNAHPQDAGAAVFPKEKHVTSWRLTGIPAEKVLDELWLHALFKIYFTKADHHKPPMLYEVLLPMLLPNGDVRKQTDESWQTAATLQRAGSCYYKCIPAALRLILGTRGIEAPERKRLMYQLRVQQLQQIHRALGNTDLEGLSRSDLMVVECACRQVAQKVLREERVGLPAKDMESVRELIAAVDAKVGEAHQAQREAMAARAVGISEGANPANVGYVGFPGWEALSVAWAGKGNSNYRAYSHLMGPKDSQNLGEHVDLASLRQLSGIELLRTVRTMCPTPIAGLGFRI</sequence>
<accession>A0A812M094</accession>
<organism evidence="1 2">
    <name type="scientific">Symbiodinium natans</name>
    <dbReference type="NCBI Taxonomy" id="878477"/>
    <lineage>
        <taxon>Eukaryota</taxon>
        <taxon>Sar</taxon>
        <taxon>Alveolata</taxon>
        <taxon>Dinophyceae</taxon>
        <taxon>Suessiales</taxon>
        <taxon>Symbiodiniaceae</taxon>
        <taxon>Symbiodinium</taxon>
    </lineage>
</organism>
<evidence type="ECO:0000313" key="1">
    <source>
        <dbReference type="EMBL" id="CAE7253094.1"/>
    </source>
</evidence>
<dbReference type="OrthoDB" id="411237at2759"/>
<evidence type="ECO:0000313" key="2">
    <source>
        <dbReference type="Proteomes" id="UP000604046"/>
    </source>
</evidence>
<dbReference type="Proteomes" id="UP000604046">
    <property type="component" value="Unassembled WGS sequence"/>
</dbReference>
<protein>
    <submittedName>
        <fullName evidence="1">Uncharacterized protein</fullName>
    </submittedName>
</protein>
<dbReference type="AlphaFoldDB" id="A0A812M094"/>
<gene>
    <name evidence="1" type="ORF">SNAT2548_LOCUS12704</name>
</gene>
<reference evidence="1" key="1">
    <citation type="submission" date="2021-02" db="EMBL/GenBank/DDBJ databases">
        <authorList>
            <person name="Dougan E. K."/>
            <person name="Rhodes N."/>
            <person name="Thang M."/>
            <person name="Chan C."/>
        </authorList>
    </citation>
    <scope>NUCLEOTIDE SEQUENCE</scope>
</reference>